<evidence type="ECO:0000259" key="3">
    <source>
        <dbReference type="Pfam" id="PF00394"/>
    </source>
</evidence>
<protein>
    <submittedName>
        <fullName evidence="6">Copper oxidase</fullName>
    </submittedName>
</protein>
<dbReference type="Pfam" id="PF07732">
    <property type="entry name" value="Cu-oxidase_3"/>
    <property type="match status" value="1"/>
</dbReference>
<dbReference type="Proteomes" id="UP000237466">
    <property type="component" value="Unassembled WGS sequence"/>
</dbReference>
<dbReference type="SUPFAM" id="SSF49503">
    <property type="entry name" value="Cupredoxins"/>
    <property type="match status" value="3"/>
</dbReference>
<dbReference type="PANTHER" id="PTHR11709">
    <property type="entry name" value="MULTI-COPPER OXIDASE"/>
    <property type="match status" value="1"/>
</dbReference>
<evidence type="ECO:0000256" key="1">
    <source>
        <dbReference type="ARBA" id="ARBA00022723"/>
    </source>
</evidence>
<dbReference type="CDD" id="cd13861">
    <property type="entry name" value="CuRO_1_CumA_like"/>
    <property type="match status" value="1"/>
</dbReference>
<keyword evidence="2" id="KW-0560">Oxidoreductase</keyword>
<dbReference type="CDD" id="cd13906">
    <property type="entry name" value="CuRO_3_CumA_like"/>
    <property type="match status" value="1"/>
</dbReference>
<dbReference type="InterPro" id="IPR011706">
    <property type="entry name" value="Cu-oxidase_C"/>
</dbReference>
<dbReference type="GO" id="GO:0030288">
    <property type="term" value="C:outer membrane-bounded periplasmic space"/>
    <property type="evidence" value="ECO:0007669"/>
    <property type="project" value="TreeGrafter"/>
</dbReference>
<dbReference type="Pfam" id="PF07731">
    <property type="entry name" value="Cu-oxidase_2"/>
    <property type="match status" value="1"/>
</dbReference>
<dbReference type="Pfam" id="PF00394">
    <property type="entry name" value="Cu-oxidase"/>
    <property type="match status" value="1"/>
</dbReference>
<dbReference type="InterPro" id="IPR002355">
    <property type="entry name" value="Cu_oxidase_Cu_BS"/>
</dbReference>
<dbReference type="InterPro" id="IPR045087">
    <property type="entry name" value="Cu-oxidase_fam"/>
</dbReference>
<dbReference type="PANTHER" id="PTHR11709:SF2">
    <property type="entry name" value="MULTICOPPER OXIDASE LPR1"/>
    <property type="match status" value="1"/>
</dbReference>
<dbReference type="InterPro" id="IPR006311">
    <property type="entry name" value="TAT_signal"/>
</dbReference>
<gene>
    <name evidence="6" type="ORF">CRN52_04025</name>
</gene>
<name>A0A2S3R6V8_VIBVL</name>
<dbReference type="RefSeq" id="WP_103199849.1">
    <property type="nucleotide sequence ID" value="NZ_JASMUA010000024.1"/>
</dbReference>
<dbReference type="InterPro" id="IPR011707">
    <property type="entry name" value="Cu-oxidase-like_N"/>
</dbReference>
<accession>A0A2S3R6V8</accession>
<feature type="domain" description="Plastocyanin-like" evidence="5">
    <location>
        <begin position="50"/>
        <end position="157"/>
    </location>
</feature>
<organism evidence="6 7">
    <name type="scientific">Vibrio vulnificus</name>
    <dbReference type="NCBI Taxonomy" id="672"/>
    <lineage>
        <taxon>Bacteria</taxon>
        <taxon>Pseudomonadati</taxon>
        <taxon>Pseudomonadota</taxon>
        <taxon>Gammaproteobacteria</taxon>
        <taxon>Vibrionales</taxon>
        <taxon>Vibrionaceae</taxon>
        <taxon>Vibrio</taxon>
    </lineage>
</organism>
<evidence type="ECO:0000313" key="6">
    <source>
        <dbReference type="EMBL" id="POB49442.1"/>
    </source>
</evidence>
<dbReference type="Gene3D" id="2.60.40.420">
    <property type="entry name" value="Cupredoxins - blue copper proteins"/>
    <property type="match status" value="3"/>
</dbReference>
<dbReference type="EMBL" id="PDGH01000035">
    <property type="protein sequence ID" value="POB49442.1"/>
    <property type="molecule type" value="Genomic_DNA"/>
</dbReference>
<dbReference type="InterPro" id="IPR008972">
    <property type="entry name" value="Cupredoxin"/>
</dbReference>
<feature type="domain" description="Plastocyanin-like" evidence="4">
    <location>
        <begin position="364"/>
        <end position="460"/>
    </location>
</feature>
<feature type="domain" description="Plastocyanin-like" evidence="3">
    <location>
        <begin position="172"/>
        <end position="284"/>
    </location>
</feature>
<dbReference type="InterPro" id="IPR001117">
    <property type="entry name" value="Cu-oxidase_2nd"/>
</dbReference>
<evidence type="ECO:0000313" key="7">
    <source>
        <dbReference type="Proteomes" id="UP000237466"/>
    </source>
</evidence>
<dbReference type="PROSITE" id="PS51318">
    <property type="entry name" value="TAT"/>
    <property type="match status" value="1"/>
</dbReference>
<dbReference type="AlphaFoldDB" id="A0A2S3R6V8"/>
<dbReference type="PROSITE" id="PS00080">
    <property type="entry name" value="MULTICOPPER_OXIDASE2"/>
    <property type="match status" value="1"/>
</dbReference>
<comment type="caution">
    <text evidence="6">The sequence shown here is derived from an EMBL/GenBank/DDBJ whole genome shotgun (WGS) entry which is preliminary data.</text>
</comment>
<evidence type="ECO:0000259" key="5">
    <source>
        <dbReference type="Pfam" id="PF07732"/>
    </source>
</evidence>
<evidence type="ECO:0000259" key="4">
    <source>
        <dbReference type="Pfam" id="PF07731"/>
    </source>
</evidence>
<dbReference type="GO" id="GO:0005507">
    <property type="term" value="F:copper ion binding"/>
    <property type="evidence" value="ECO:0007669"/>
    <property type="project" value="InterPro"/>
</dbReference>
<keyword evidence="1" id="KW-0479">Metal-binding</keyword>
<proteinExistence type="predicted"/>
<sequence>MDISRRRFLQTSLAFSALTLLPACSLSRRTSLHHGRFVYEMTAEPATAEVVPGFATDVLAFNGAIPAPTIRCRQGEEVIIHFTNKLNEPTTIHWHGLRIPIEMDGVPFLSQKPVMPGESFTYRFTPPDAGTFWYHPHMNSVKQLGMGLVGLIIVDEAEPVSFDEDHALMLKHWHLNEKGEWKSLLVPRLSARMGTPGEWGTVNGAHEPTYPLKANAMTRLRIANVDNTITYPIAIEGADAWVIAIDGNPIKTPYKLSEHKIGPGMRVDLGLIAPAVGERFYVRQMKGKLPFPLCAFESVESDLLNQNILPTLPLNPIAPLDLDTAEQIDFVFEWEGAVTPIDKSGQALPTFWLVNKRAWEGISQDSIPAPLATLERGRTYIFNLKNVTQYHHPIHLHGHTFTVLELNGQTLAEPFHTDTVLLGKNGSAKAAFVADNPGRWMYHCHVIEHMKTGLMGYIEVK</sequence>
<reference evidence="6 7" key="1">
    <citation type="journal article" date="2018" name="Front. Microbiol.">
        <title>Phylogeny of Vibrio vulnificus from the Analysis of the Core-Genome: Implications for Intra-Species Taxonomy.</title>
        <authorList>
            <person name="Roig F.J."/>
            <person name="Gonzalez-Candelas F."/>
            <person name="Sanjuan E."/>
            <person name="Fouz B."/>
            <person name="Feil E.J."/>
            <person name="Llorens C."/>
            <person name="Baker-Austin C."/>
            <person name="Oliver J.D."/>
            <person name="Danin-Poleg Y."/>
            <person name="Gibas C.J."/>
            <person name="Kashi Y."/>
            <person name="Gulig P.A."/>
            <person name="Morrison S.S."/>
            <person name="Amaro C."/>
        </authorList>
    </citation>
    <scope>NUCLEOTIDE SEQUENCE [LARGE SCALE GENOMIC DNA]</scope>
    <source>
        <strain evidence="6 7">CECT4608</strain>
    </source>
</reference>
<evidence type="ECO:0000256" key="2">
    <source>
        <dbReference type="ARBA" id="ARBA00023002"/>
    </source>
</evidence>
<dbReference type="GO" id="GO:0016491">
    <property type="term" value="F:oxidoreductase activity"/>
    <property type="evidence" value="ECO:0007669"/>
    <property type="project" value="UniProtKB-KW"/>
</dbReference>